<evidence type="ECO:0000259" key="6">
    <source>
        <dbReference type="PROSITE" id="PS50893"/>
    </source>
</evidence>
<evidence type="ECO:0000256" key="2">
    <source>
        <dbReference type="ARBA" id="ARBA00022505"/>
    </source>
</evidence>
<dbReference type="SMART" id="SM00382">
    <property type="entry name" value="AAA"/>
    <property type="match status" value="1"/>
</dbReference>
<keyword evidence="2 5" id="KW-0500">Molybdenum</keyword>
<dbReference type="SUPFAM" id="SSF52540">
    <property type="entry name" value="P-loop containing nucleoside triphosphate hydrolases"/>
    <property type="match status" value="1"/>
</dbReference>
<dbReference type="GO" id="GO:0015689">
    <property type="term" value="P:molybdate ion transport"/>
    <property type="evidence" value="ECO:0007669"/>
    <property type="project" value="InterPro"/>
</dbReference>
<dbReference type="InterPro" id="IPR003593">
    <property type="entry name" value="AAA+_ATPase"/>
</dbReference>
<dbReference type="AlphaFoldDB" id="A0A4P7GNI6"/>
<dbReference type="PANTHER" id="PTHR42781">
    <property type="entry name" value="SPERMIDINE/PUTRESCINE IMPORT ATP-BINDING PROTEIN POTA"/>
    <property type="match status" value="1"/>
</dbReference>
<dbReference type="GO" id="GO:0016887">
    <property type="term" value="F:ATP hydrolysis activity"/>
    <property type="evidence" value="ECO:0007669"/>
    <property type="project" value="InterPro"/>
</dbReference>
<dbReference type="Gene3D" id="3.40.50.300">
    <property type="entry name" value="P-loop containing nucleotide triphosphate hydrolases"/>
    <property type="match status" value="1"/>
</dbReference>
<dbReference type="InterPro" id="IPR017871">
    <property type="entry name" value="ABC_transporter-like_CS"/>
</dbReference>
<evidence type="ECO:0000313" key="8">
    <source>
        <dbReference type="EMBL" id="QBR93640.1"/>
    </source>
</evidence>
<keyword evidence="9" id="KW-1185">Reference proteome</keyword>
<sequence>MAGGAVSLDLDLHVPGRVRVALRAEPGEVIAVIGPNGAGKSTLVHALAGLVPATGSAVLDGTDLLALPTRERSVGLVFQRQLLFPHLSALDNVAFGPRARGGSRREAEQRAHDWLDRLGVGELSGRRPRELSGGQAQRVAIARALATDPRLLLLDEPLTGLDVKVAMALRIELGRHLATYDGITLLVTHHALDALTIADRVLVLDEGRVAQLGTPAEVAQRPRTEHVARLVGLNVVPSEGRLTAFTPDAVTVSLEPPVGSARLRWHGPVVDVSPHGDAVRLLVRAEPDLIADVTPAAATELGLAPGREVWLSVKETAVRRYDLAPEQTGTVAP</sequence>
<protein>
    <submittedName>
        <fullName evidence="8">ABC transporter ATP-binding protein</fullName>
    </submittedName>
</protein>
<evidence type="ECO:0000256" key="1">
    <source>
        <dbReference type="ARBA" id="ARBA00022448"/>
    </source>
</evidence>
<keyword evidence="1" id="KW-0813">Transport</keyword>
<dbReference type="Proteomes" id="UP000294894">
    <property type="component" value="Chromosome"/>
</dbReference>
<gene>
    <name evidence="8" type="ORF">EXE57_16190</name>
</gene>
<evidence type="ECO:0000259" key="7">
    <source>
        <dbReference type="PROSITE" id="PS51866"/>
    </source>
</evidence>
<proteinExistence type="predicted"/>
<evidence type="ECO:0000313" key="9">
    <source>
        <dbReference type="Proteomes" id="UP000294894"/>
    </source>
</evidence>
<feature type="domain" description="Mop" evidence="7">
    <location>
        <begin position="258"/>
        <end position="322"/>
    </location>
</feature>
<dbReference type="PROSITE" id="PS50893">
    <property type="entry name" value="ABC_TRANSPORTER_2"/>
    <property type="match status" value="1"/>
</dbReference>
<keyword evidence="4 8" id="KW-0067">ATP-binding</keyword>
<dbReference type="PROSITE" id="PS00211">
    <property type="entry name" value="ABC_TRANSPORTER_1"/>
    <property type="match status" value="1"/>
</dbReference>
<dbReference type="Pfam" id="PF03459">
    <property type="entry name" value="TOBE"/>
    <property type="match status" value="1"/>
</dbReference>
<dbReference type="InterPro" id="IPR003439">
    <property type="entry name" value="ABC_transporter-like_ATP-bd"/>
</dbReference>
<dbReference type="Pfam" id="PF00005">
    <property type="entry name" value="ABC_tran"/>
    <property type="match status" value="1"/>
</dbReference>
<dbReference type="InterPro" id="IPR004606">
    <property type="entry name" value="Mop_domain"/>
</dbReference>
<dbReference type="InterPro" id="IPR027417">
    <property type="entry name" value="P-loop_NTPase"/>
</dbReference>
<dbReference type="Gene3D" id="2.40.50.100">
    <property type="match status" value="1"/>
</dbReference>
<dbReference type="SUPFAM" id="SSF50331">
    <property type="entry name" value="MOP-like"/>
    <property type="match status" value="1"/>
</dbReference>
<feature type="domain" description="ABC transporter" evidence="6">
    <location>
        <begin position="1"/>
        <end position="231"/>
    </location>
</feature>
<name>A0A4P7GNI6_9ACTN</name>
<evidence type="ECO:0000256" key="4">
    <source>
        <dbReference type="ARBA" id="ARBA00022840"/>
    </source>
</evidence>
<dbReference type="GO" id="GO:0005524">
    <property type="term" value="F:ATP binding"/>
    <property type="evidence" value="ECO:0007669"/>
    <property type="project" value="UniProtKB-KW"/>
</dbReference>
<evidence type="ECO:0000256" key="3">
    <source>
        <dbReference type="ARBA" id="ARBA00022741"/>
    </source>
</evidence>
<dbReference type="PROSITE" id="PS51866">
    <property type="entry name" value="MOP"/>
    <property type="match status" value="1"/>
</dbReference>
<evidence type="ECO:0000256" key="5">
    <source>
        <dbReference type="PROSITE-ProRule" id="PRU01213"/>
    </source>
</evidence>
<dbReference type="OrthoDB" id="3180400at2"/>
<dbReference type="InterPro" id="IPR050093">
    <property type="entry name" value="ABC_SmlMolc_Importer"/>
</dbReference>
<dbReference type="KEGG" id="noy:EXE57_16190"/>
<dbReference type="PANTHER" id="PTHR42781:SF4">
    <property type="entry name" value="SPERMIDINE_PUTRESCINE IMPORT ATP-BINDING PROTEIN POTA"/>
    <property type="match status" value="1"/>
</dbReference>
<organism evidence="8 9">
    <name type="scientific">Nocardioides euryhalodurans</name>
    <dbReference type="NCBI Taxonomy" id="2518370"/>
    <lineage>
        <taxon>Bacteria</taxon>
        <taxon>Bacillati</taxon>
        <taxon>Actinomycetota</taxon>
        <taxon>Actinomycetes</taxon>
        <taxon>Propionibacteriales</taxon>
        <taxon>Nocardioidaceae</taxon>
        <taxon>Nocardioides</taxon>
    </lineage>
</organism>
<keyword evidence="3" id="KW-0547">Nucleotide-binding</keyword>
<accession>A0A4P7GNI6</accession>
<dbReference type="InterPro" id="IPR005116">
    <property type="entry name" value="Transp-assoc_OB_typ1"/>
</dbReference>
<reference evidence="8 9" key="1">
    <citation type="submission" date="2019-03" db="EMBL/GenBank/DDBJ databases">
        <title>Three New Species of Nocardioides, Nocardioides euryhalodurans sp. nov., Nocardioides seonyuensis sp. nov. and Nocardioides eburneoflavus sp. nov., Iolated from Soil.</title>
        <authorList>
            <person name="Roh S.G."/>
            <person name="Lee C."/>
            <person name="Kim M.-K."/>
            <person name="Kim S.B."/>
        </authorList>
    </citation>
    <scope>NUCLEOTIDE SEQUENCE [LARGE SCALE GENOMIC DNA]</scope>
    <source>
        <strain evidence="8 9">MMS17-SY117</strain>
    </source>
</reference>
<dbReference type="EMBL" id="CP038267">
    <property type="protein sequence ID" value="QBR93640.1"/>
    <property type="molecule type" value="Genomic_DNA"/>
</dbReference>
<dbReference type="InterPro" id="IPR008995">
    <property type="entry name" value="Mo/tungstate-bd_C_term_dom"/>
</dbReference>